<dbReference type="Pfam" id="PF02880">
    <property type="entry name" value="PGM_PMM_III"/>
    <property type="match status" value="1"/>
</dbReference>
<comment type="caution">
    <text evidence="11">The sequence shown here is derived from an EMBL/GenBank/DDBJ whole genome shotgun (WGS) entry which is preliminary data.</text>
</comment>
<dbReference type="InterPro" id="IPR005841">
    <property type="entry name" value="Alpha-D-phosphohexomutase_SF"/>
</dbReference>
<dbReference type="InterPro" id="IPR016055">
    <property type="entry name" value="A-D-PHexomutase_a/b/a-I/II/III"/>
</dbReference>
<dbReference type="PANTHER" id="PTHR43771:SF1">
    <property type="entry name" value="PHOSPHOMANNOMUTASE"/>
    <property type="match status" value="1"/>
</dbReference>
<dbReference type="GO" id="GO:0005975">
    <property type="term" value="P:carbohydrate metabolic process"/>
    <property type="evidence" value="ECO:0007669"/>
    <property type="project" value="InterPro"/>
</dbReference>
<reference evidence="11" key="1">
    <citation type="submission" date="2020-05" db="EMBL/GenBank/DDBJ databases">
        <title>The first insight into the ecology of ammonia-tolerant syntrophic propionate oxidizing bacteria.</title>
        <authorList>
            <person name="Singh A."/>
            <person name="Schnurer A."/>
            <person name="Westerholm M."/>
        </authorList>
    </citation>
    <scope>NUCLEOTIDE SEQUENCE</scope>
    <source>
        <strain evidence="11">MAG54</strain>
    </source>
</reference>
<dbReference type="EMBL" id="JABMJE010000090">
    <property type="protein sequence ID" value="NQS78445.1"/>
    <property type="molecule type" value="Genomic_DNA"/>
</dbReference>
<keyword evidence="3" id="KW-0597">Phosphoprotein</keyword>
<dbReference type="SUPFAM" id="SSF53738">
    <property type="entry name" value="Phosphoglucomutase, first 3 domains"/>
    <property type="match status" value="3"/>
</dbReference>
<dbReference type="Pfam" id="PF00408">
    <property type="entry name" value="PGM_PMM_IV"/>
    <property type="match status" value="1"/>
</dbReference>
<evidence type="ECO:0000313" key="12">
    <source>
        <dbReference type="Proteomes" id="UP000737555"/>
    </source>
</evidence>
<evidence type="ECO:0000259" key="9">
    <source>
        <dbReference type="Pfam" id="PF02879"/>
    </source>
</evidence>
<accession>A0A8T7H6Y7</accession>
<evidence type="ECO:0000259" key="7">
    <source>
        <dbReference type="Pfam" id="PF00408"/>
    </source>
</evidence>
<evidence type="ECO:0000259" key="10">
    <source>
        <dbReference type="Pfam" id="PF02880"/>
    </source>
</evidence>
<evidence type="ECO:0000256" key="1">
    <source>
        <dbReference type="ARBA" id="ARBA00001946"/>
    </source>
</evidence>
<dbReference type="SUPFAM" id="SSF55957">
    <property type="entry name" value="Phosphoglucomutase, C-terminal domain"/>
    <property type="match status" value="1"/>
</dbReference>
<feature type="domain" description="Alpha-D-phosphohexomutase alpha/beta/alpha" evidence="10">
    <location>
        <begin position="254"/>
        <end position="359"/>
    </location>
</feature>
<evidence type="ECO:0000256" key="3">
    <source>
        <dbReference type="ARBA" id="ARBA00022553"/>
    </source>
</evidence>
<organism evidence="11 12">
    <name type="scientific">Methanoculleus bourgensis</name>
    <dbReference type="NCBI Taxonomy" id="83986"/>
    <lineage>
        <taxon>Archaea</taxon>
        <taxon>Methanobacteriati</taxon>
        <taxon>Methanobacteriota</taxon>
        <taxon>Stenosarchaea group</taxon>
        <taxon>Methanomicrobia</taxon>
        <taxon>Methanomicrobiales</taxon>
        <taxon>Methanomicrobiaceae</taxon>
        <taxon>Methanoculleus</taxon>
    </lineage>
</organism>
<dbReference type="Pfam" id="PF02879">
    <property type="entry name" value="PGM_PMM_II"/>
    <property type="match status" value="1"/>
</dbReference>
<dbReference type="InterPro" id="IPR005844">
    <property type="entry name" value="A-D-PHexomutase_a/b/a-I"/>
</dbReference>
<dbReference type="InterPro" id="IPR005843">
    <property type="entry name" value="A-D-PHexomutase_C"/>
</dbReference>
<dbReference type="Gene3D" id="3.40.120.10">
    <property type="entry name" value="Alpha-D-Glucose-1,6-Bisphosphate, subunit A, domain 3"/>
    <property type="match status" value="3"/>
</dbReference>
<keyword evidence="6" id="KW-0413">Isomerase</keyword>
<feature type="domain" description="Alpha-D-phosphohexomutase alpha/beta/alpha" evidence="8">
    <location>
        <begin position="4"/>
        <end position="118"/>
    </location>
</feature>
<dbReference type="Gene3D" id="3.30.310.50">
    <property type="entry name" value="Alpha-D-phosphohexomutase, C-terminal domain"/>
    <property type="match status" value="1"/>
</dbReference>
<feature type="domain" description="Alpha-D-phosphohexomutase alpha/beta/alpha" evidence="9">
    <location>
        <begin position="150"/>
        <end position="248"/>
    </location>
</feature>
<dbReference type="Proteomes" id="UP000737555">
    <property type="component" value="Unassembled WGS sequence"/>
</dbReference>
<comment type="cofactor">
    <cofactor evidence="1">
        <name>Mg(2+)</name>
        <dbReference type="ChEBI" id="CHEBI:18420"/>
    </cofactor>
</comment>
<dbReference type="GO" id="GO:0046872">
    <property type="term" value="F:metal ion binding"/>
    <property type="evidence" value="ECO:0007669"/>
    <property type="project" value="UniProtKB-KW"/>
</dbReference>
<dbReference type="InterPro" id="IPR005845">
    <property type="entry name" value="A-D-PHexomutase_a/b/a-II"/>
</dbReference>
<dbReference type="PANTHER" id="PTHR43771">
    <property type="entry name" value="PHOSPHOMANNOMUTASE"/>
    <property type="match status" value="1"/>
</dbReference>
<evidence type="ECO:0000259" key="8">
    <source>
        <dbReference type="Pfam" id="PF02878"/>
    </source>
</evidence>
<protein>
    <submittedName>
        <fullName evidence="11">Phosphomannomutase/phosphoglucomutase</fullName>
    </submittedName>
</protein>
<evidence type="ECO:0000256" key="4">
    <source>
        <dbReference type="ARBA" id="ARBA00022723"/>
    </source>
</evidence>
<evidence type="ECO:0000313" key="11">
    <source>
        <dbReference type="EMBL" id="NQS78445.1"/>
    </source>
</evidence>
<evidence type="ECO:0000256" key="2">
    <source>
        <dbReference type="ARBA" id="ARBA00010231"/>
    </source>
</evidence>
<keyword evidence="4" id="KW-0479">Metal-binding</keyword>
<comment type="similarity">
    <text evidence="2">Belongs to the phosphohexose mutase family.</text>
</comment>
<dbReference type="InterPro" id="IPR005846">
    <property type="entry name" value="A-D-PHexomutase_a/b/a-III"/>
</dbReference>
<dbReference type="AlphaFoldDB" id="A0A8T7H6Y7"/>
<dbReference type="CDD" id="cd03089">
    <property type="entry name" value="PMM_PGM"/>
    <property type="match status" value="1"/>
</dbReference>
<sequence>MAGIFKAYDIRGRYPDELDEEVAKRIGNAFAHLLGAKWIVVGRDMRLSSAALAGAFAEGAALAGADVADAGEVSTPLLNYAIGRGGFDGGAMVTASHLPGGMNGLKLAGRDAVPLSGDRGLPLLETMTGEEPVARWPAAGIHYRVDMLDDYIGKVAGFVRAPKPIRIVVDAGNGMAGPEIPRLFARVPAWRLIPMYLEPDGRFPHHHANPLDPATTRELQDRVVAEGADFGVAFDGDADRCGFIDERGERVREDLVTGLIAEFLLEGNPGATVLYDLRSSRAVVEAIARAGGRGVRSRVGHAFIKTRMREEDAVFAGELSGHYYYRDMGFTDNGLLTLVMVANIVAARGKPLSELIRPLDRYPSTGEINLQVGDPDRVFAALEARYRDADLDHLDGLTVGYPAWWFNIRRSHTEPVVRLNLEADTESLLDEKRQEVFGIIREAEAGARVAGDRPTPI</sequence>
<dbReference type="InterPro" id="IPR036900">
    <property type="entry name" value="A-D-PHexomutase_C_sf"/>
</dbReference>
<keyword evidence="5" id="KW-0460">Magnesium</keyword>
<dbReference type="PRINTS" id="PR00509">
    <property type="entry name" value="PGMPMM"/>
</dbReference>
<evidence type="ECO:0000256" key="6">
    <source>
        <dbReference type="ARBA" id="ARBA00023235"/>
    </source>
</evidence>
<dbReference type="GO" id="GO:0016868">
    <property type="term" value="F:intramolecular phosphotransferase activity"/>
    <property type="evidence" value="ECO:0007669"/>
    <property type="project" value="InterPro"/>
</dbReference>
<evidence type="ECO:0000256" key="5">
    <source>
        <dbReference type="ARBA" id="ARBA00022842"/>
    </source>
</evidence>
<feature type="domain" description="Alpha-D-phosphohexomutase C-terminal" evidence="7">
    <location>
        <begin position="367"/>
        <end position="437"/>
    </location>
</feature>
<proteinExistence type="inferred from homology"/>
<dbReference type="Pfam" id="PF02878">
    <property type="entry name" value="PGM_PMM_I"/>
    <property type="match status" value="1"/>
</dbReference>
<name>A0A8T7H6Y7_9EURY</name>
<gene>
    <name evidence="11" type="ORF">HQQ74_07050</name>
</gene>